<reference evidence="1 2" key="1">
    <citation type="journal article" date="2021" name="BMC Genomics">
        <title>Datura genome reveals duplications of psychoactive alkaloid biosynthetic genes and high mutation rate following tissue culture.</title>
        <authorList>
            <person name="Rajewski A."/>
            <person name="Carter-House D."/>
            <person name="Stajich J."/>
            <person name="Litt A."/>
        </authorList>
    </citation>
    <scope>NUCLEOTIDE SEQUENCE [LARGE SCALE GENOMIC DNA]</scope>
    <source>
        <strain evidence="1">AR-01</strain>
    </source>
</reference>
<comment type="caution">
    <text evidence="1">The sequence shown here is derived from an EMBL/GenBank/DDBJ whole genome shotgun (WGS) entry which is preliminary data.</text>
</comment>
<keyword evidence="2" id="KW-1185">Reference proteome</keyword>
<proteinExistence type="predicted"/>
<sequence>MSSTSAPSVSSSLGQPHPMFVSPDIHKSSLSQETPCSFFLLRVSLLRLRGELGLSMAPPFGGSPVQHLAQELVGPILEDLRPTLSPPMLPRPGFAICQKNKWPDLPLPLKPLDIVHKFYGNSSRTSESKVVTDVKQNHALPYGFLLTKDVGEIEKLRLENDRMCMENEQLQAQLVKNGKTVLDRHNNLITLVRSLSPLVMSSPSVAVQSPPIAPNP</sequence>
<dbReference type="Proteomes" id="UP000823775">
    <property type="component" value="Unassembled WGS sequence"/>
</dbReference>
<evidence type="ECO:0000313" key="2">
    <source>
        <dbReference type="Proteomes" id="UP000823775"/>
    </source>
</evidence>
<accession>A0ABS8RL29</accession>
<dbReference type="EMBL" id="JACEIK010000039">
    <property type="protein sequence ID" value="MCD7447529.1"/>
    <property type="molecule type" value="Genomic_DNA"/>
</dbReference>
<organism evidence="1 2">
    <name type="scientific">Datura stramonium</name>
    <name type="common">Jimsonweed</name>
    <name type="synonym">Common thornapple</name>
    <dbReference type="NCBI Taxonomy" id="4076"/>
    <lineage>
        <taxon>Eukaryota</taxon>
        <taxon>Viridiplantae</taxon>
        <taxon>Streptophyta</taxon>
        <taxon>Embryophyta</taxon>
        <taxon>Tracheophyta</taxon>
        <taxon>Spermatophyta</taxon>
        <taxon>Magnoliopsida</taxon>
        <taxon>eudicotyledons</taxon>
        <taxon>Gunneridae</taxon>
        <taxon>Pentapetalae</taxon>
        <taxon>asterids</taxon>
        <taxon>lamiids</taxon>
        <taxon>Solanales</taxon>
        <taxon>Solanaceae</taxon>
        <taxon>Solanoideae</taxon>
        <taxon>Datureae</taxon>
        <taxon>Datura</taxon>
    </lineage>
</organism>
<protein>
    <submittedName>
        <fullName evidence="1">Uncharacterized protein</fullName>
    </submittedName>
</protein>
<evidence type="ECO:0000313" key="1">
    <source>
        <dbReference type="EMBL" id="MCD7447529.1"/>
    </source>
</evidence>
<name>A0ABS8RL29_DATST</name>
<gene>
    <name evidence="1" type="ORF">HAX54_031025</name>
</gene>